<dbReference type="AlphaFoldDB" id="A0A378X8I6"/>
<dbReference type="InterPro" id="IPR036397">
    <property type="entry name" value="RNaseH_sf"/>
</dbReference>
<evidence type="ECO:0000256" key="1">
    <source>
        <dbReference type="SAM" id="MobiDB-lite"/>
    </source>
</evidence>
<name>A0A378X8I6_9NEIS</name>
<reference evidence="3 4" key="1">
    <citation type="submission" date="2018-06" db="EMBL/GenBank/DDBJ databases">
        <authorList>
            <consortium name="Pathogen Informatics"/>
            <person name="Doyle S."/>
        </authorList>
    </citation>
    <scope>NUCLEOTIDE SEQUENCE [LARGE SCALE GENOMIC DNA]</scope>
    <source>
        <strain evidence="3 4">NCTC12229</strain>
    </source>
</reference>
<dbReference type="GO" id="GO:0015074">
    <property type="term" value="P:DNA integration"/>
    <property type="evidence" value="ECO:0007669"/>
    <property type="project" value="InterPro"/>
</dbReference>
<dbReference type="Pfam" id="PF09299">
    <property type="entry name" value="Mu-transpos_C"/>
    <property type="match status" value="1"/>
</dbReference>
<dbReference type="SUPFAM" id="SSF53098">
    <property type="entry name" value="Ribonuclease H-like"/>
    <property type="match status" value="1"/>
</dbReference>
<dbReference type="Gene3D" id="3.30.420.10">
    <property type="entry name" value="Ribonuclease H-like superfamily/Ribonuclease H"/>
    <property type="match status" value="1"/>
</dbReference>
<dbReference type="InterPro" id="IPR015378">
    <property type="entry name" value="Transposase-like_Mu_C"/>
</dbReference>
<dbReference type="PROSITE" id="PS50994">
    <property type="entry name" value="INTEGRASE"/>
    <property type="match status" value="1"/>
</dbReference>
<accession>A0A378X8I6</accession>
<organism evidence="3 4">
    <name type="scientific">Neisseria zoodegmatis</name>
    <dbReference type="NCBI Taxonomy" id="326523"/>
    <lineage>
        <taxon>Bacteria</taxon>
        <taxon>Pseudomonadati</taxon>
        <taxon>Pseudomonadota</taxon>
        <taxon>Betaproteobacteria</taxon>
        <taxon>Neisseriales</taxon>
        <taxon>Neisseriaceae</taxon>
        <taxon>Neisseria</taxon>
    </lineage>
</organism>
<evidence type="ECO:0000259" key="2">
    <source>
        <dbReference type="PROSITE" id="PS50994"/>
    </source>
</evidence>
<feature type="domain" description="Integrase catalytic" evidence="2">
    <location>
        <begin position="237"/>
        <end position="440"/>
    </location>
</feature>
<sequence length="639" mass="73713">MDNKQIDEKSVSPIKKGRLSLEINDYVLHIPSGKEYRITKQIDFAQILGKDQSGRERVLLISDLAIPESDFVPCSSDLADIDDELWNEAARRHELLTPLLNGEIKGRFAIETYAREKGVGYATLYRWYKAFNAYNTLSALIPKQRGWHKGQSRLDPKIDNIIQEAIQQYYLSGQRLSQKKVIQQIHVICLQNGIKPPAENSIRKRINELSEKEVLNKRGYKEKARNKFQPKPKHFPNVSYPLDVIQIDHTQVDLILVDDKTRQPIGRPWLTLAIDVYSRMICGYYLSLDAPSETSVGLCVSYAVLPKESWLEAKKIGGKWEVWGLPNKIHVDNGSDFCSNTFRRACAEYGINLEFRPVRKPHYGGHIERLIGTMMEEVHQLPGTTFSNVKHKDNYDSEKNACLTIDEFETWLLKQIVHVYHKKIHSALGMSPETKWEEGIFGTDEAIGRGLPPIPSSPETLMLDFMPYAERTIQNTGVTWDGLRYFDFVLLPYIGLTDNGKARKFIFRRDPRDVSKIYFYQPDSKQYIPIHTADQSFPHMTLWELKNAKQRLRDRGRKKYNEYQVLETIKEMQQHLETAQAKTKKARRLQQSKTLYQRNTTPVEPAISPPTDNTQLIEQPLISEKPDDIVKPLSGDDIE</sequence>
<dbReference type="InterPro" id="IPR001584">
    <property type="entry name" value="Integrase_cat-core"/>
</dbReference>
<protein>
    <submittedName>
        <fullName evidence="3">Integrase</fullName>
    </submittedName>
</protein>
<proteinExistence type="predicted"/>
<dbReference type="EMBL" id="UGRS01000003">
    <property type="protein sequence ID" value="SUA48873.1"/>
    <property type="molecule type" value="Genomic_DNA"/>
</dbReference>
<dbReference type="GO" id="GO:0003676">
    <property type="term" value="F:nucleic acid binding"/>
    <property type="evidence" value="ECO:0007669"/>
    <property type="project" value="InterPro"/>
</dbReference>
<gene>
    <name evidence="3" type="primary">tnsB_2</name>
    <name evidence="3" type="ORF">NCTC12229_02297</name>
</gene>
<feature type="compositionally biased region" description="Polar residues" evidence="1">
    <location>
        <begin position="591"/>
        <end position="602"/>
    </location>
</feature>
<evidence type="ECO:0000313" key="4">
    <source>
        <dbReference type="Proteomes" id="UP000254055"/>
    </source>
</evidence>
<dbReference type="Proteomes" id="UP000254055">
    <property type="component" value="Unassembled WGS sequence"/>
</dbReference>
<dbReference type="InterPro" id="IPR012337">
    <property type="entry name" value="RNaseH-like_sf"/>
</dbReference>
<feature type="region of interest" description="Disordered" evidence="1">
    <location>
        <begin position="583"/>
        <end position="639"/>
    </location>
</feature>
<dbReference type="RefSeq" id="WP_115135093.1">
    <property type="nucleotide sequence ID" value="NZ_UGRS01000003.1"/>
</dbReference>
<dbReference type="OrthoDB" id="5439087at2"/>
<evidence type="ECO:0000313" key="3">
    <source>
        <dbReference type="EMBL" id="SUA48873.1"/>
    </source>
</evidence>